<feature type="domain" description="AMP-binding enzyme C-terminal" evidence="4">
    <location>
        <begin position="173"/>
        <end position="249"/>
    </location>
</feature>
<evidence type="ECO:0000256" key="1">
    <source>
        <dbReference type="ARBA" id="ARBA00006432"/>
    </source>
</evidence>
<name>A0A8J2XHI5_9BACI</name>
<dbReference type="GO" id="GO:0016877">
    <property type="term" value="F:ligase activity, forming carbon-sulfur bonds"/>
    <property type="evidence" value="ECO:0007669"/>
    <property type="project" value="UniProtKB-ARBA"/>
</dbReference>
<reference evidence="5" key="1">
    <citation type="journal article" date="2014" name="Int. J. Syst. Evol. Microbiol.">
        <title>Complete genome sequence of Corynebacterium casei LMG S-19264T (=DSM 44701T), isolated from a smear-ripened cheese.</title>
        <authorList>
            <consortium name="US DOE Joint Genome Institute (JGI-PGF)"/>
            <person name="Walter F."/>
            <person name="Albersmeier A."/>
            <person name="Kalinowski J."/>
            <person name="Ruckert C."/>
        </authorList>
    </citation>
    <scope>NUCLEOTIDE SEQUENCE</scope>
    <source>
        <strain evidence="5">CGMCC 1.12360</strain>
    </source>
</reference>
<keyword evidence="2" id="KW-0436">Ligase</keyword>
<dbReference type="Gene3D" id="3.40.50.980">
    <property type="match status" value="1"/>
</dbReference>
<dbReference type="PANTHER" id="PTHR43767:SF9">
    <property type="entry name" value="LONG-CHAIN-FATTY-ACID--COA LIGASE"/>
    <property type="match status" value="1"/>
</dbReference>
<dbReference type="FunFam" id="3.30.300.30:FF:000008">
    <property type="entry name" value="2,3-dihydroxybenzoate-AMP ligase"/>
    <property type="match status" value="1"/>
</dbReference>
<dbReference type="Gene3D" id="3.30.300.30">
    <property type="match status" value="1"/>
</dbReference>
<evidence type="ECO:0000259" key="3">
    <source>
        <dbReference type="Pfam" id="PF00501"/>
    </source>
</evidence>
<dbReference type="Pfam" id="PF13193">
    <property type="entry name" value="AMP-binding_C"/>
    <property type="match status" value="1"/>
</dbReference>
<comment type="similarity">
    <text evidence="1">Belongs to the ATP-dependent AMP-binding enzyme family.</text>
</comment>
<dbReference type="AlphaFoldDB" id="A0A8J2XHI5"/>
<dbReference type="SUPFAM" id="SSF56801">
    <property type="entry name" value="Acetyl-CoA synthetase-like"/>
    <property type="match status" value="1"/>
</dbReference>
<accession>A0A8J2XHI5</accession>
<evidence type="ECO:0000256" key="2">
    <source>
        <dbReference type="ARBA" id="ARBA00022598"/>
    </source>
</evidence>
<dbReference type="InterPro" id="IPR045851">
    <property type="entry name" value="AMP-bd_C_sf"/>
</dbReference>
<evidence type="ECO:0000313" key="5">
    <source>
        <dbReference type="EMBL" id="GFZ89021.1"/>
    </source>
</evidence>
<dbReference type="Gene3D" id="2.30.38.10">
    <property type="entry name" value="Luciferase, Domain 3"/>
    <property type="match status" value="1"/>
</dbReference>
<dbReference type="Pfam" id="PF00501">
    <property type="entry name" value="AMP-binding"/>
    <property type="match status" value="1"/>
</dbReference>
<sequence>MTHPFPGTPTIYVAVNNSKNLSNYNLSSIHTCISGSSPLSIEVKNQFESLTGAKLVDAYGLSEASPVTHSNPVEGVQKPGSMGLPISGTDCKIVDLVDGVTEMKTNEPGELIVKGPQVMLGYWNREEETKIALRDGWLYTGDIAYMDEDGYCFIVSRKKDVIIASGYNIYPREVEEILYEHPSVQETVVCGVPDSYRGETVKAFVLLTEDSVQVTEQELISFCRERLAHFKVPTSVEFREVLPKSTVGKILRRKLIEEELAKLNK</sequence>
<dbReference type="EMBL" id="BMEV01000085">
    <property type="protein sequence ID" value="GFZ89021.1"/>
    <property type="molecule type" value="Genomic_DNA"/>
</dbReference>
<dbReference type="PANTHER" id="PTHR43767">
    <property type="entry name" value="LONG-CHAIN-FATTY-ACID--COA LIGASE"/>
    <property type="match status" value="1"/>
</dbReference>
<dbReference type="InterPro" id="IPR000873">
    <property type="entry name" value="AMP-dep_synth/lig_dom"/>
</dbReference>
<feature type="domain" description="AMP-dependent synthetase/ligase" evidence="3">
    <location>
        <begin position="5"/>
        <end position="123"/>
    </location>
</feature>
<protein>
    <recommendedName>
        <fullName evidence="7">Long-chain-fatty-acid--CoA ligase</fullName>
    </recommendedName>
</protein>
<reference evidence="5" key="2">
    <citation type="submission" date="2020-09" db="EMBL/GenBank/DDBJ databases">
        <authorList>
            <person name="Sun Q."/>
            <person name="Zhou Y."/>
        </authorList>
    </citation>
    <scope>NUCLEOTIDE SEQUENCE</scope>
    <source>
        <strain evidence="5">CGMCC 1.12360</strain>
    </source>
</reference>
<gene>
    <name evidence="5" type="ORF">GCM10010978_30610</name>
</gene>
<comment type="caution">
    <text evidence="5">The sequence shown here is derived from an EMBL/GenBank/DDBJ whole genome shotgun (WGS) entry which is preliminary data.</text>
</comment>
<organism evidence="5 6">
    <name type="scientific">Compostibacillus humi</name>
    <dbReference type="NCBI Taxonomy" id="1245525"/>
    <lineage>
        <taxon>Bacteria</taxon>
        <taxon>Bacillati</taxon>
        <taxon>Bacillota</taxon>
        <taxon>Bacilli</taxon>
        <taxon>Bacillales</taxon>
        <taxon>Bacillaceae</taxon>
        <taxon>Compostibacillus</taxon>
    </lineage>
</organism>
<evidence type="ECO:0000259" key="4">
    <source>
        <dbReference type="Pfam" id="PF13193"/>
    </source>
</evidence>
<dbReference type="Proteomes" id="UP000602050">
    <property type="component" value="Unassembled WGS sequence"/>
</dbReference>
<dbReference type="InterPro" id="IPR050237">
    <property type="entry name" value="ATP-dep_AMP-bd_enzyme"/>
</dbReference>
<evidence type="ECO:0008006" key="7">
    <source>
        <dbReference type="Google" id="ProtNLM"/>
    </source>
</evidence>
<keyword evidence="6" id="KW-1185">Reference proteome</keyword>
<dbReference type="InterPro" id="IPR025110">
    <property type="entry name" value="AMP-bd_C"/>
</dbReference>
<evidence type="ECO:0000313" key="6">
    <source>
        <dbReference type="Proteomes" id="UP000602050"/>
    </source>
</evidence>
<proteinExistence type="inferred from homology"/>